<feature type="region of interest" description="Disordered" evidence="1">
    <location>
        <begin position="94"/>
        <end position="117"/>
    </location>
</feature>
<proteinExistence type="predicted"/>
<sequence>MVKVSFRYNQDLVAWIKSRGVGATWSREEKLWEIPDEIIDELKLKAEELGIELTIGGAQPQRKAPVAKAPSSYGGQQRDQMGYVEWDQLPATPKQKQVYEGQPSTQQPSAPAADWRKEGEIRLRRSRDGRFVLVSMNLIAFASDVQDLLSGAKTSVKFRVLPPRPPPEKRE</sequence>
<name>A0A7C3ET42_9CREN</name>
<accession>A0A7C3ET42</accession>
<evidence type="ECO:0000313" key="2">
    <source>
        <dbReference type="EMBL" id="HFK20700.1"/>
    </source>
</evidence>
<reference evidence="2" key="1">
    <citation type="journal article" date="2020" name="mSystems">
        <title>Genome- and Community-Level Interaction Insights into Carbon Utilization and Element Cycling Functions of Hydrothermarchaeota in Hydrothermal Sediment.</title>
        <authorList>
            <person name="Zhou Z."/>
            <person name="Liu Y."/>
            <person name="Xu W."/>
            <person name="Pan J."/>
            <person name="Luo Z.H."/>
            <person name="Li M."/>
        </authorList>
    </citation>
    <scope>NUCLEOTIDE SEQUENCE [LARGE SCALE GENOMIC DNA]</scope>
    <source>
        <strain evidence="2">SpSt-468</strain>
    </source>
</reference>
<evidence type="ECO:0000256" key="1">
    <source>
        <dbReference type="SAM" id="MobiDB-lite"/>
    </source>
</evidence>
<organism evidence="2">
    <name type="scientific">Candidatus Methanomethylicus mesodigestus</name>
    <dbReference type="NCBI Taxonomy" id="1867258"/>
    <lineage>
        <taxon>Archaea</taxon>
        <taxon>Thermoproteota</taxon>
        <taxon>Methanosuratincolia</taxon>
        <taxon>Candidatus Methanomethylicales</taxon>
        <taxon>Candidatus Methanomethylicaceae</taxon>
        <taxon>Candidatus Methanomethylicus</taxon>
    </lineage>
</organism>
<comment type="caution">
    <text evidence="2">The sequence shown here is derived from an EMBL/GenBank/DDBJ whole genome shotgun (WGS) entry which is preliminary data.</text>
</comment>
<protein>
    <submittedName>
        <fullName evidence="2">Uncharacterized protein</fullName>
    </submittedName>
</protein>
<dbReference type="AlphaFoldDB" id="A0A7C3ET42"/>
<dbReference type="EMBL" id="DSTX01000010">
    <property type="protein sequence ID" value="HFK20700.1"/>
    <property type="molecule type" value="Genomic_DNA"/>
</dbReference>
<gene>
    <name evidence="2" type="ORF">ENS19_05385</name>
</gene>